<keyword evidence="3" id="KW-1133">Transmembrane helix</keyword>
<reference evidence="6" key="1">
    <citation type="submission" date="2023-05" db="EMBL/GenBank/DDBJ databases">
        <authorList>
            <person name="Stuckert A."/>
        </authorList>
    </citation>
    <scope>NUCLEOTIDE SEQUENCE</scope>
</reference>
<organism evidence="6 7">
    <name type="scientific">Staurois parvus</name>
    <dbReference type="NCBI Taxonomy" id="386267"/>
    <lineage>
        <taxon>Eukaryota</taxon>
        <taxon>Metazoa</taxon>
        <taxon>Chordata</taxon>
        <taxon>Craniata</taxon>
        <taxon>Vertebrata</taxon>
        <taxon>Euteleostomi</taxon>
        <taxon>Amphibia</taxon>
        <taxon>Batrachia</taxon>
        <taxon>Anura</taxon>
        <taxon>Neobatrachia</taxon>
        <taxon>Ranoidea</taxon>
        <taxon>Ranidae</taxon>
        <taxon>Staurois</taxon>
    </lineage>
</organism>
<feature type="transmembrane region" description="Helical" evidence="3">
    <location>
        <begin position="158"/>
        <end position="181"/>
    </location>
</feature>
<accession>A0ABN9FA58</accession>
<keyword evidence="3" id="KW-0812">Transmembrane</keyword>
<name>A0ABN9FA58_9NEOB</name>
<evidence type="ECO:0000256" key="2">
    <source>
        <dbReference type="ARBA" id="ARBA00022840"/>
    </source>
</evidence>
<dbReference type="Pfam" id="PF23321">
    <property type="entry name" value="R1_ABCA1"/>
    <property type="match status" value="1"/>
</dbReference>
<evidence type="ECO:0000256" key="1">
    <source>
        <dbReference type="ARBA" id="ARBA00022741"/>
    </source>
</evidence>
<dbReference type="Proteomes" id="UP001162483">
    <property type="component" value="Unassembled WGS sequence"/>
</dbReference>
<dbReference type="SMART" id="SM00382">
    <property type="entry name" value="AAA"/>
    <property type="match status" value="1"/>
</dbReference>
<feature type="signal peptide" evidence="4">
    <location>
        <begin position="1"/>
        <end position="33"/>
    </location>
</feature>
<feature type="transmembrane region" description="Helical" evidence="3">
    <location>
        <begin position="193"/>
        <end position="214"/>
    </location>
</feature>
<dbReference type="InterPro" id="IPR003593">
    <property type="entry name" value="AAA+_ATPase"/>
</dbReference>
<dbReference type="InterPro" id="IPR003439">
    <property type="entry name" value="ABC_transporter-like_ATP-bd"/>
</dbReference>
<keyword evidence="7" id="KW-1185">Reference proteome</keyword>
<keyword evidence="4" id="KW-0732">Signal</keyword>
<gene>
    <name evidence="6" type="ORF">SPARVUS_LOCUS11607052</name>
</gene>
<dbReference type="Gene3D" id="3.40.50.300">
    <property type="entry name" value="P-loop containing nucleotide triphosphate hydrolases"/>
    <property type="match status" value="1"/>
</dbReference>
<sequence length="618" mass="70697">MRTIPRVCFFEHFLVERVLLLFASGLAPHFAMSSMEDVKSKVRSQMRLSGLFPSAYWFGQALVDVALHWMLLFLILTIIYAYFAIFPPVWDLGLLVVETLGYGMAVVLYVYVITLLLGKRKIHNDRWSFLFILFSFIPLLLLLVVHDNEDGPFSLQGIYFIYLFLVPPANFMGFCSQLAIYYIHKLKLSERALYIHLILPYLQIVTIWGLLWFLEWKFGTRSLTQDPVFRFTKREHPFTQNPEQLEDADEEVLAERERVNTLKRPHQEEERPTILVNALRKEFKERSGISRCFGKKKKRTAIKNTSFCVKKGEVLGLLGPNGAGKTTSVLILAGEMKPTAGQVVLGNARIPGKTDDSATLGYCPQHNPLWPNLTVKEHLEIHAAIKGMKKEDTDCAIKRVAEALELKDHLQKTTRRLSAGVSRKVCFAISMLGNPTIVLLDEPSTGLDPKGQQRLWRAIRAAFKNKERGAILTTHYMEEAEAVCDRVAIMVSGNLRCIGSIQHLKSKFGKGYLLEIKLKDTQQVNVIHEEVLRLFPQATKKERFSSLLVYNIPMENVQSLSQAFLQLEKAKKTYDIEEYSFSQATLQQVFLELAKEQEKDDFHLESSFGWRQLSSEDT</sequence>
<dbReference type="EMBL" id="CATNWA010016571">
    <property type="protein sequence ID" value="CAI9593717.1"/>
    <property type="molecule type" value="Genomic_DNA"/>
</dbReference>
<dbReference type="PANTHER" id="PTHR19229">
    <property type="entry name" value="ATP-BINDING CASSETTE TRANSPORTER SUBFAMILY A ABCA"/>
    <property type="match status" value="1"/>
</dbReference>
<feature type="chain" id="PRO_5046886190" description="ABC transporter domain-containing protein" evidence="4">
    <location>
        <begin position="34"/>
        <end position="618"/>
    </location>
</feature>
<evidence type="ECO:0000259" key="5">
    <source>
        <dbReference type="PROSITE" id="PS50893"/>
    </source>
</evidence>
<feature type="transmembrane region" description="Helical" evidence="3">
    <location>
        <begin position="56"/>
        <end position="83"/>
    </location>
</feature>
<keyword evidence="3" id="KW-0472">Membrane</keyword>
<evidence type="ECO:0000313" key="6">
    <source>
        <dbReference type="EMBL" id="CAI9593717.1"/>
    </source>
</evidence>
<dbReference type="SUPFAM" id="SSF52540">
    <property type="entry name" value="P-loop containing nucleoside triphosphate hydrolases"/>
    <property type="match status" value="1"/>
</dbReference>
<keyword evidence="1" id="KW-0547">Nucleotide-binding</keyword>
<feature type="domain" description="ABC transporter" evidence="5">
    <location>
        <begin position="279"/>
        <end position="517"/>
    </location>
</feature>
<evidence type="ECO:0000256" key="3">
    <source>
        <dbReference type="SAM" id="Phobius"/>
    </source>
</evidence>
<dbReference type="PANTHER" id="PTHR19229:SF274">
    <property type="entry name" value="ABC-TYPE ORGANIC ANION TRANSPORTER ABCA8"/>
    <property type="match status" value="1"/>
</dbReference>
<keyword evidence="2" id="KW-0067">ATP-binding</keyword>
<protein>
    <recommendedName>
        <fullName evidence="5">ABC transporter domain-containing protein</fullName>
    </recommendedName>
</protein>
<dbReference type="PROSITE" id="PS50893">
    <property type="entry name" value="ABC_TRANSPORTER_2"/>
    <property type="match status" value="1"/>
</dbReference>
<dbReference type="CDD" id="cd03263">
    <property type="entry name" value="ABC_subfamily_A"/>
    <property type="match status" value="1"/>
</dbReference>
<evidence type="ECO:0000313" key="7">
    <source>
        <dbReference type="Proteomes" id="UP001162483"/>
    </source>
</evidence>
<dbReference type="InterPro" id="IPR026082">
    <property type="entry name" value="ABCA"/>
</dbReference>
<proteinExistence type="predicted"/>
<dbReference type="InterPro" id="IPR056264">
    <property type="entry name" value="R2_ABCA1-4-like"/>
</dbReference>
<dbReference type="InterPro" id="IPR027417">
    <property type="entry name" value="P-loop_NTPase"/>
</dbReference>
<evidence type="ECO:0000256" key="4">
    <source>
        <dbReference type="SAM" id="SignalP"/>
    </source>
</evidence>
<feature type="transmembrane region" description="Helical" evidence="3">
    <location>
        <begin position="129"/>
        <end position="146"/>
    </location>
</feature>
<feature type="transmembrane region" description="Helical" evidence="3">
    <location>
        <begin position="95"/>
        <end position="117"/>
    </location>
</feature>
<comment type="caution">
    <text evidence="6">The sequence shown here is derived from an EMBL/GenBank/DDBJ whole genome shotgun (WGS) entry which is preliminary data.</text>
</comment>
<dbReference type="Pfam" id="PF00005">
    <property type="entry name" value="ABC_tran"/>
    <property type="match status" value="1"/>
</dbReference>